<evidence type="ECO:0000256" key="5">
    <source>
        <dbReference type="SAM" id="MobiDB-lite"/>
    </source>
</evidence>
<sequence length="496" mass="54622">MTDIDESVLLGEPAEHHDEPIDENALLDEKEIKEEVDDLYDEAIAPTTNSEASENKSESAAETTAAQASAIAARPAPSSEGRKYCCYVGNLLWYTTDSDLFKAIASTGLSYSQFADMKFFENRTNGQSKGYALLVLNSDAAVRQLMEQLPTKPIHGHSPTVLSYNKTNQAKLEEAMAKNQTRPDVKKKTYTIEEGGCLNMGTIRIGTAGAQTGRVGTTTTGRPNPPPLMMQPMTRPASLMSQPNPQQAPSNQMRLTIGGQPVTMMNRAPIGAPQQGLMGSAPLGGLQQTIQQPQMLMGGQQMRPMMQSTMGMQPMMGMNLGAPPPMNNQFQNRPPQLGGLGVQPLMQMNTAMRPPANGMQPVHVNPQMFPGMQQPPLSDAEFEDVMNRNRTVSSSAISRAITDAAVGDIKGATETLLTAIALIKQSRIGHDERCRQLVYSLEDTLKGLEHKGYSSRSSKSHRDRSRSRERDRKRRRRSRSRSRSYSRSPSPRRRRY</sequence>
<evidence type="ECO:0000256" key="1">
    <source>
        <dbReference type="ARBA" id="ARBA00004123"/>
    </source>
</evidence>
<dbReference type="PANTHER" id="PTHR23204">
    <property type="entry name" value="CLEAVAGE AND POLYADENYLATION SPECIFIC FACTOR"/>
    <property type="match status" value="1"/>
</dbReference>
<comment type="similarity">
    <text evidence="2">Belongs to the RRM CPSF6/7 family.</text>
</comment>
<dbReference type="InterPro" id="IPR035979">
    <property type="entry name" value="RBD_domain_sf"/>
</dbReference>
<dbReference type="InterPro" id="IPR012677">
    <property type="entry name" value="Nucleotide-bd_a/b_plait_sf"/>
</dbReference>
<feature type="compositionally biased region" description="Basic residues" evidence="5">
    <location>
        <begin position="458"/>
        <end position="496"/>
    </location>
</feature>
<dbReference type="EnsemblMetazoa" id="CJA00774.2">
    <property type="protein sequence ID" value="CJA00774.2"/>
    <property type="gene ID" value="WBGene00119978"/>
</dbReference>
<dbReference type="InterPro" id="IPR034772">
    <property type="entry name" value="CPSF6/7"/>
</dbReference>
<comment type="subcellular location">
    <subcellularLocation>
        <location evidence="1">Nucleus</location>
    </subcellularLocation>
</comment>
<keyword evidence="4" id="KW-0539">Nucleus</keyword>
<evidence type="ECO:0000313" key="7">
    <source>
        <dbReference type="EnsemblMetazoa" id="CJA00774.2"/>
    </source>
</evidence>
<dbReference type="InterPro" id="IPR057951">
    <property type="entry name" value="CPSF6/7_RSLD_N"/>
</dbReference>
<organism evidence="7 8">
    <name type="scientific">Caenorhabditis japonica</name>
    <dbReference type="NCBI Taxonomy" id="281687"/>
    <lineage>
        <taxon>Eukaryota</taxon>
        <taxon>Metazoa</taxon>
        <taxon>Ecdysozoa</taxon>
        <taxon>Nematoda</taxon>
        <taxon>Chromadorea</taxon>
        <taxon>Rhabditida</taxon>
        <taxon>Rhabditina</taxon>
        <taxon>Rhabditomorpha</taxon>
        <taxon>Rhabditoidea</taxon>
        <taxon>Rhabditidae</taxon>
        <taxon>Peloderinae</taxon>
        <taxon>Caenorhabditis</taxon>
    </lineage>
</organism>
<keyword evidence="3" id="KW-0507">mRNA processing</keyword>
<dbReference type="AlphaFoldDB" id="A0A8R1HIG9"/>
<feature type="region of interest" description="Disordered" evidence="5">
    <location>
        <begin position="1"/>
        <end position="27"/>
    </location>
</feature>
<dbReference type="GO" id="GO:0006397">
    <property type="term" value="P:mRNA processing"/>
    <property type="evidence" value="ECO:0007669"/>
    <property type="project" value="UniProtKB-KW"/>
</dbReference>
<reference evidence="7" key="2">
    <citation type="submission" date="2022-06" db="UniProtKB">
        <authorList>
            <consortium name="EnsemblMetazoa"/>
        </authorList>
    </citation>
    <scope>IDENTIFICATION</scope>
    <source>
        <strain evidence="7">DF5081</strain>
    </source>
</reference>
<protein>
    <submittedName>
        <fullName evidence="7">RRM domain-containing protein</fullName>
    </submittedName>
</protein>
<accession>A0A8R1HIG9</accession>
<dbReference type="InterPro" id="IPR000504">
    <property type="entry name" value="RRM_dom"/>
</dbReference>
<dbReference type="Pfam" id="PF25524">
    <property type="entry name" value="RSLD_CPSF6"/>
    <property type="match status" value="1"/>
</dbReference>
<evidence type="ECO:0000256" key="4">
    <source>
        <dbReference type="ARBA" id="ARBA00023242"/>
    </source>
</evidence>
<reference evidence="8" key="1">
    <citation type="submission" date="2010-08" db="EMBL/GenBank/DDBJ databases">
        <authorList>
            <consortium name="Caenorhabditis japonica Sequencing Consortium"/>
            <person name="Wilson R.K."/>
        </authorList>
    </citation>
    <scope>NUCLEOTIDE SEQUENCE [LARGE SCALE GENOMIC DNA]</scope>
    <source>
        <strain evidence="8">DF5081</strain>
    </source>
</reference>
<dbReference type="SMART" id="SM00360">
    <property type="entry name" value="RRM"/>
    <property type="match status" value="1"/>
</dbReference>
<dbReference type="GO" id="GO:0003723">
    <property type="term" value="F:RNA binding"/>
    <property type="evidence" value="ECO:0007669"/>
    <property type="project" value="InterPro"/>
</dbReference>
<feature type="region of interest" description="Disordered" evidence="5">
    <location>
        <begin position="40"/>
        <end position="63"/>
    </location>
</feature>
<evidence type="ECO:0000256" key="2">
    <source>
        <dbReference type="ARBA" id="ARBA00006265"/>
    </source>
</evidence>
<dbReference type="Gene3D" id="3.30.70.330">
    <property type="match status" value="1"/>
</dbReference>
<evidence type="ECO:0000256" key="3">
    <source>
        <dbReference type="ARBA" id="ARBA00022664"/>
    </source>
</evidence>
<dbReference type="SUPFAM" id="SSF54928">
    <property type="entry name" value="RNA-binding domain, RBD"/>
    <property type="match status" value="1"/>
</dbReference>
<evidence type="ECO:0000313" key="8">
    <source>
        <dbReference type="Proteomes" id="UP000005237"/>
    </source>
</evidence>
<feature type="domain" description="RRM" evidence="6">
    <location>
        <begin position="85"/>
        <end position="162"/>
    </location>
</feature>
<evidence type="ECO:0000259" key="6">
    <source>
        <dbReference type="SMART" id="SM00360"/>
    </source>
</evidence>
<keyword evidence="8" id="KW-1185">Reference proteome</keyword>
<name>A0A8R1HIG9_CAEJA</name>
<feature type="region of interest" description="Disordered" evidence="5">
    <location>
        <begin position="450"/>
        <end position="496"/>
    </location>
</feature>
<dbReference type="EnsemblMetazoa" id="CJA00774.1">
    <property type="protein sequence ID" value="CJA00774.1"/>
    <property type="gene ID" value="WBGene00119978"/>
</dbReference>
<proteinExistence type="inferred from homology"/>
<dbReference type="GO" id="GO:0005634">
    <property type="term" value="C:nucleus"/>
    <property type="evidence" value="ECO:0007669"/>
    <property type="project" value="UniProtKB-SubCell"/>
</dbReference>
<dbReference type="Proteomes" id="UP000005237">
    <property type="component" value="Unassembled WGS sequence"/>
</dbReference>